<dbReference type="Proteomes" id="UP000019591">
    <property type="component" value="Chromosome"/>
</dbReference>
<evidence type="ECO:0000313" key="4">
    <source>
        <dbReference type="Proteomes" id="UP000019591"/>
    </source>
</evidence>
<dbReference type="eggNOG" id="COG1211">
    <property type="taxonomic scope" value="Bacteria"/>
</dbReference>
<dbReference type="STRING" id="1286171.EAL2_c19020"/>
<dbReference type="EC" id="2.7.7.60" evidence="3"/>
<keyword evidence="2 3" id="KW-0548">Nucleotidyltransferase</keyword>
<accession>W8TH92</accession>
<dbReference type="OrthoDB" id="9806837at2"/>
<gene>
    <name evidence="3" type="primary">ispD2</name>
    <name evidence="3" type="ORF">EAL2_c19020</name>
</gene>
<evidence type="ECO:0000313" key="3">
    <source>
        <dbReference type="EMBL" id="AHM57183.1"/>
    </source>
</evidence>
<dbReference type="InterPro" id="IPR034683">
    <property type="entry name" value="IspD/TarI"/>
</dbReference>
<evidence type="ECO:0000256" key="1">
    <source>
        <dbReference type="ARBA" id="ARBA00022679"/>
    </source>
</evidence>
<keyword evidence="1 3" id="KW-0808">Transferase</keyword>
<proteinExistence type="predicted"/>
<name>W8TH92_PEPAC</name>
<dbReference type="HOGENOM" id="CLU_061281_2_3_9"/>
<sequence length="236" mass="26329">MNIALLTAAGSGTRMHQNVPKQFVHVENIPIIVYTMQAFEKHPNIDAIIVVCLDGWHDILKAYAKQFDISKLRWVVSGGETGQESIKKGLLKLADECSPNDTVIIHDGNRPMVSHEIIADCLVKYELYGNAVAAIPCVEVVFKCEDKISSLTTIPRDQLLRTQTPQAYKLSKLLWAHEEAGKRGIENMGASCDLLAELGERIYFSAGSEKNIKITTVDDLEIFEALRHSIRNDLKL</sequence>
<dbReference type="Pfam" id="PF01128">
    <property type="entry name" value="IspD"/>
    <property type="match status" value="1"/>
</dbReference>
<reference evidence="3 4" key="1">
    <citation type="journal article" date="2014" name="Genome Announc.">
        <title>Complete Genome Sequence of Amino Acid-Utilizing Eubacterium acidaminophilum al-2 (DSM 3953).</title>
        <authorList>
            <person name="Poehlein A."/>
            <person name="Andreesen J.R."/>
            <person name="Daniel R."/>
        </authorList>
    </citation>
    <scope>NUCLEOTIDE SEQUENCE [LARGE SCALE GENOMIC DNA]</scope>
    <source>
        <strain evidence="3 4">DSM 3953</strain>
    </source>
</reference>
<dbReference type="CDD" id="cd02516">
    <property type="entry name" value="CDP-ME_synthetase"/>
    <property type="match status" value="1"/>
</dbReference>
<protein>
    <submittedName>
        <fullName evidence="3">2-C-methyl-D-erythritol 4-phosphate cytidylyltransferase IspD</fullName>
        <ecNumber evidence="3">2.7.7.60</ecNumber>
    </submittedName>
</protein>
<organism evidence="3 4">
    <name type="scientific">Peptoclostridium acidaminophilum DSM 3953</name>
    <dbReference type="NCBI Taxonomy" id="1286171"/>
    <lineage>
        <taxon>Bacteria</taxon>
        <taxon>Bacillati</taxon>
        <taxon>Bacillota</taxon>
        <taxon>Clostridia</taxon>
        <taxon>Peptostreptococcales</taxon>
        <taxon>Peptoclostridiaceae</taxon>
        <taxon>Peptoclostridium</taxon>
    </lineage>
</organism>
<dbReference type="Gene3D" id="3.90.550.10">
    <property type="entry name" value="Spore Coat Polysaccharide Biosynthesis Protein SpsA, Chain A"/>
    <property type="match status" value="1"/>
</dbReference>
<evidence type="ECO:0000256" key="2">
    <source>
        <dbReference type="ARBA" id="ARBA00022695"/>
    </source>
</evidence>
<dbReference type="AlphaFoldDB" id="W8TH92"/>
<dbReference type="KEGG" id="eac:EAL2_c19020"/>
<dbReference type="GO" id="GO:0005829">
    <property type="term" value="C:cytosol"/>
    <property type="evidence" value="ECO:0007669"/>
    <property type="project" value="TreeGrafter"/>
</dbReference>
<dbReference type="EMBL" id="CP007452">
    <property type="protein sequence ID" value="AHM57183.1"/>
    <property type="molecule type" value="Genomic_DNA"/>
</dbReference>
<dbReference type="GO" id="GO:0050518">
    <property type="term" value="F:2-C-methyl-D-erythritol 4-phosphate cytidylyltransferase activity"/>
    <property type="evidence" value="ECO:0007669"/>
    <property type="project" value="UniProtKB-EC"/>
</dbReference>
<dbReference type="SUPFAM" id="SSF53448">
    <property type="entry name" value="Nucleotide-diphospho-sugar transferases"/>
    <property type="match status" value="1"/>
</dbReference>
<dbReference type="PANTHER" id="PTHR43015">
    <property type="entry name" value="D-RIBITOL-5-PHOSPHATE CYTIDYLYLTRANSFERASE"/>
    <property type="match status" value="1"/>
</dbReference>
<keyword evidence="4" id="KW-1185">Reference proteome</keyword>
<dbReference type="PATRIC" id="fig|1286171.3.peg.1851"/>
<dbReference type="InterPro" id="IPR029044">
    <property type="entry name" value="Nucleotide-diphossugar_trans"/>
</dbReference>
<dbReference type="PANTHER" id="PTHR43015:SF1">
    <property type="entry name" value="D-RIBITOL-5-PHOSPHATE CYTIDYLYLTRANSFERASE"/>
    <property type="match status" value="1"/>
</dbReference>
<dbReference type="RefSeq" id="WP_025436135.1">
    <property type="nucleotide sequence ID" value="NZ_CP007452.1"/>
</dbReference>